<comment type="caution">
    <text evidence="1">The sequence shown here is derived from an EMBL/GenBank/DDBJ whole genome shotgun (WGS) entry which is preliminary data.</text>
</comment>
<protein>
    <submittedName>
        <fullName evidence="1">Uncharacterized protein</fullName>
    </submittedName>
</protein>
<reference evidence="1" key="1">
    <citation type="journal article" date="2023" name="IScience">
        <title>Live-bearing cockroach genome reveals convergent evolutionary mechanisms linked to viviparity in insects and beyond.</title>
        <authorList>
            <person name="Fouks B."/>
            <person name="Harrison M.C."/>
            <person name="Mikhailova A.A."/>
            <person name="Marchal E."/>
            <person name="English S."/>
            <person name="Carruthers M."/>
            <person name="Jennings E.C."/>
            <person name="Chiamaka E.L."/>
            <person name="Frigard R.A."/>
            <person name="Pippel M."/>
            <person name="Attardo G.M."/>
            <person name="Benoit J.B."/>
            <person name="Bornberg-Bauer E."/>
            <person name="Tobe S.S."/>
        </authorList>
    </citation>
    <scope>NUCLEOTIDE SEQUENCE</scope>
    <source>
        <strain evidence="1">Stay&amp;Tobe</strain>
    </source>
</reference>
<keyword evidence="2" id="KW-1185">Reference proteome</keyword>
<dbReference type="EMBL" id="JASPKZ010003805">
    <property type="protein sequence ID" value="KAJ9592800.1"/>
    <property type="molecule type" value="Genomic_DNA"/>
</dbReference>
<name>A0AAD8A601_DIPPU</name>
<dbReference type="AlphaFoldDB" id="A0AAD8A601"/>
<accession>A0AAD8A601</accession>
<organism evidence="1 2">
    <name type="scientific">Diploptera punctata</name>
    <name type="common">Pacific beetle cockroach</name>
    <dbReference type="NCBI Taxonomy" id="6984"/>
    <lineage>
        <taxon>Eukaryota</taxon>
        <taxon>Metazoa</taxon>
        <taxon>Ecdysozoa</taxon>
        <taxon>Arthropoda</taxon>
        <taxon>Hexapoda</taxon>
        <taxon>Insecta</taxon>
        <taxon>Pterygota</taxon>
        <taxon>Neoptera</taxon>
        <taxon>Polyneoptera</taxon>
        <taxon>Dictyoptera</taxon>
        <taxon>Blattodea</taxon>
        <taxon>Blaberoidea</taxon>
        <taxon>Blaberidae</taxon>
        <taxon>Diplopterinae</taxon>
        <taxon>Diploptera</taxon>
    </lineage>
</organism>
<proteinExistence type="predicted"/>
<sequence length="52" mass="5996">NLKNIRVTCCKTVRINNNLALKIMESEVQEFQNLQNSAGHLFLVTHVVIMNR</sequence>
<evidence type="ECO:0000313" key="2">
    <source>
        <dbReference type="Proteomes" id="UP001233999"/>
    </source>
</evidence>
<evidence type="ECO:0000313" key="1">
    <source>
        <dbReference type="EMBL" id="KAJ9592800.1"/>
    </source>
</evidence>
<feature type="non-terminal residue" evidence="1">
    <location>
        <position position="52"/>
    </location>
</feature>
<feature type="non-terminal residue" evidence="1">
    <location>
        <position position="1"/>
    </location>
</feature>
<reference evidence="1" key="2">
    <citation type="submission" date="2023-05" db="EMBL/GenBank/DDBJ databases">
        <authorList>
            <person name="Fouks B."/>
        </authorList>
    </citation>
    <scope>NUCLEOTIDE SEQUENCE</scope>
    <source>
        <strain evidence="1">Stay&amp;Tobe</strain>
        <tissue evidence="1">Testes</tissue>
    </source>
</reference>
<gene>
    <name evidence="1" type="ORF">L9F63_015539</name>
</gene>
<dbReference type="Proteomes" id="UP001233999">
    <property type="component" value="Unassembled WGS sequence"/>
</dbReference>